<proteinExistence type="predicted"/>
<accession>A0A1Y2FT14</accession>
<dbReference type="InterPro" id="IPR018371">
    <property type="entry name" value="Chitin-binding_1_CS"/>
</dbReference>
<keyword evidence="6" id="KW-0119">Carbohydrate metabolism</keyword>
<evidence type="ECO:0000259" key="9">
    <source>
        <dbReference type="PROSITE" id="PS50941"/>
    </source>
</evidence>
<evidence type="ECO:0000256" key="7">
    <source>
        <dbReference type="PROSITE-ProRule" id="PRU00261"/>
    </source>
</evidence>
<evidence type="ECO:0000256" key="2">
    <source>
        <dbReference type="ARBA" id="ARBA00022669"/>
    </source>
</evidence>
<dbReference type="AlphaFoldDB" id="A0A1Y2FT14"/>
<feature type="disulfide bond" evidence="7">
    <location>
        <begin position="135"/>
        <end position="147"/>
    </location>
</feature>
<feature type="signal peptide" evidence="8">
    <location>
        <begin position="1"/>
        <end position="18"/>
    </location>
</feature>
<dbReference type="SMART" id="SM00270">
    <property type="entry name" value="ChtBD1"/>
    <property type="match status" value="4"/>
</dbReference>
<evidence type="ECO:0000256" key="1">
    <source>
        <dbReference type="ARBA" id="ARBA00001941"/>
    </source>
</evidence>
<keyword evidence="11" id="KW-1185">Reference proteome</keyword>
<comment type="caution">
    <text evidence="7">Lacks conserved residue(s) required for the propagation of feature annotation.</text>
</comment>
<organism evidence="10 11">
    <name type="scientific">Neocallimastix californiae</name>
    <dbReference type="NCBI Taxonomy" id="1754190"/>
    <lineage>
        <taxon>Eukaryota</taxon>
        <taxon>Fungi</taxon>
        <taxon>Fungi incertae sedis</taxon>
        <taxon>Chytridiomycota</taxon>
        <taxon>Chytridiomycota incertae sedis</taxon>
        <taxon>Neocallimastigomycetes</taxon>
        <taxon>Neocallimastigales</taxon>
        <taxon>Neocallimastigaceae</taxon>
        <taxon>Neocallimastix</taxon>
    </lineage>
</organism>
<keyword evidence="4 8" id="KW-0732">Signal</keyword>
<evidence type="ECO:0000256" key="4">
    <source>
        <dbReference type="ARBA" id="ARBA00022729"/>
    </source>
</evidence>
<feature type="disulfide bond" evidence="7">
    <location>
        <begin position="140"/>
        <end position="154"/>
    </location>
</feature>
<feature type="disulfide bond" evidence="7">
    <location>
        <begin position="332"/>
        <end position="346"/>
    </location>
</feature>
<feature type="disulfide bond" evidence="7">
    <location>
        <begin position="269"/>
        <end position="283"/>
    </location>
</feature>
<feature type="disulfide bond" evidence="7">
    <location>
        <begin position="199"/>
        <end position="213"/>
    </location>
</feature>
<dbReference type="PANTHER" id="PTHR46471:SF2">
    <property type="entry name" value="CHITIN DEACETYLASE-RELATED"/>
    <property type="match status" value="1"/>
</dbReference>
<feature type="disulfide bond" evidence="7">
    <location>
        <begin position="327"/>
        <end position="339"/>
    </location>
</feature>
<feature type="domain" description="Chitin-binding type-1" evidence="9">
    <location>
        <begin position="317"/>
        <end position="358"/>
    </location>
</feature>
<evidence type="ECO:0000256" key="3">
    <source>
        <dbReference type="ARBA" id="ARBA00022723"/>
    </source>
</evidence>
<feature type="domain" description="Chitin-binding type-1" evidence="9">
    <location>
        <begin position="183"/>
        <end position="226"/>
    </location>
</feature>
<dbReference type="Gene3D" id="3.30.60.10">
    <property type="entry name" value="Endochitinase-like"/>
    <property type="match status" value="4"/>
</dbReference>
<dbReference type="GO" id="GO:0008061">
    <property type="term" value="F:chitin binding"/>
    <property type="evidence" value="ECO:0007669"/>
    <property type="project" value="UniProtKB-UniRule"/>
</dbReference>
<evidence type="ECO:0000313" key="11">
    <source>
        <dbReference type="Proteomes" id="UP000193920"/>
    </source>
</evidence>
<feature type="domain" description="Chitin-binding type-1" evidence="9">
    <location>
        <begin position="125"/>
        <end position="167"/>
    </location>
</feature>
<keyword evidence="2 7" id="KW-0147">Chitin-binding</keyword>
<feature type="domain" description="Chitin-binding type-1" evidence="9">
    <location>
        <begin position="253"/>
        <end position="296"/>
    </location>
</feature>
<dbReference type="PROSITE" id="PS50941">
    <property type="entry name" value="CHIT_BIND_I_2"/>
    <property type="match status" value="4"/>
</dbReference>
<protein>
    <recommendedName>
        <fullName evidence="9">Chitin-binding type-1 domain-containing protein</fullName>
    </recommendedName>
</protein>
<dbReference type="Pfam" id="PF00187">
    <property type="entry name" value="Chitin_bind_1"/>
    <property type="match status" value="3"/>
</dbReference>
<dbReference type="PANTHER" id="PTHR46471">
    <property type="entry name" value="CHITIN DEACETYLASE"/>
    <property type="match status" value="1"/>
</dbReference>
<gene>
    <name evidence="10" type="ORF">LY90DRAFT_696767</name>
</gene>
<dbReference type="Proteomes" id="UP000193920">
    <property type="component" value="Unassembled WGS sequence"/>
</dbReference>
<dbReference type="CDD" id="cd00035">
    <property type="entry name" value="ChtBD1"/>
    <property type="match status" value="3"/>
</dbReference>
<dbReference type="SUPFAM" id="SSF57016">
    <property type="entry name" value="Plant lectins/antimicrobial peptides"/>
    <property type="match status" value="4"/>
</dbReference>
<keyword evidence="5" id="KW-0378">Hydrolase</keyword>
<dbReference type="PROSITE" id="PS00026">
    <property type="entry name" value="CHIT_BIND_I_1"/>
    <property type="match status" value="1"/>
</dbReference>
<comment type="cofactor">
    <cofactor evidence="1">
        <name>Co(2+)</name>
        <dbReference type="ChEBI" id="CHEBI:48828"/>
    </cofactor>
</comment>
<comment type="caution">
    <text evidence="10">The sequence shown here is derived from an EMBL/GenBank/DDBJ whole genome shotgun (WGS) entry which is preliminary data.</text>
</comment>
<name>A0A1Y2FT14_9FUNG</name>
<dbReference type="GO" id="GO:0046872">
    <property type="term" value="F:metal ion binding"/>
    <property type="evidence" value="ECO:0007669"/>
    <property type="project" value="UniProtKB-KW"/>
</dbReference>
<keyword evidence="7" id="KW-1015">Disulfide bond</keyword>
<feature type="chain" id="PRO_5012101539" description="Chitin-binding type-1 domain-containing protein" evidence="8">
    <location>
        <begin position="19"/>
        <end position="358"/>
    </location>
</feature>
<evidence type="ECO:0000313" key="10">
    <source>
        <dbReference type="EMBL" id="ORY86454.1"/>
    </source>
</evidence>
<sequence>MKFIKSGLVLLALSLCSAIEVPETSTSREITACISAITDSGCKIKEISQNDLTPEEKCPLFLTNFCGQILDIGIQIVPKCKSLDYGTFFIYQKMINNYLNSLVDVCGTDFPAPDKNTPKPSSVSTSKCGKGYGKCGDNECCSKYGYCGVTKKHCTAGCQSEFGICSPNTDDNSDFEMPVEIVPGRCGPLFGRCSDESLCCSQYGYCGDSKDHCDTECQPEFGYCPNSSTSTTTTPTQKPVATTSKKVPISTVSGKCGPSYGACSKANHCCSQYGYCGTSNAYCGAGCQTEFGVCGNASSTSKKPSSTKKSTPTLSTTGKCGSGFGSCAKNECCSQYGYCGTSDEYCGYGCQSEFGRCN</sequence>
<reference evidence="10 11" key="1">
    <citation type="submission" date="2016-08" db="EMBL/GenBank/DDBJ databases">
        <title>A Parts List for Fungal Cellulosomes Revealed by Comparative Genomics.</title>
        <authorList>
            <consortium name="DOE Joint Genome Institute"/>
            <person name="Haitjema C.H."/>
            <person name="Gilmore S.P."/>
            <person name="Henske J.K."/>
            <person name="Solomon K.V."/>
            <person name="De Groot R."/>
            <person name="Kuo A."/>
            <person name="Mondo S.J."/>
            <person name="Salamov A.A."/>
            <person name="Labutti K."/>
            <person name="Zhao Z."/>
            <person name="Chiniquy J."/>
            <person name="Barry K."/>
            <person name="Brewer H.M."/>
            <person name="Purvine S.O."/>
            <person name="Wright A.T."/>
            <person name="Boxma B."/>
            <person name="Van Alen T."/>
            <person name="Hackstein J.H."/>
            <person name="Baker S.E."/>
            <person name="Grigoriev I.V."/>
            <person name="O'Malley M.A."/>
        </authorList>
    </citation>
    <scope>NUCLEOTIDE SEQUENCE [LARGE SCALE GENOMIC DNA]</scope>
    <source>
        <strain evidence="10 11">G1</strain>
    </source>
</reference>
<evidence type="ECO:0000256" key="8">
    <source>
        <dbReference type="SAM" id="SignalP"/>
    </source>
</evidence>
<dbReference type="OrthoDB" id="5985073at2759"/>
<evidence type="ECO:0000256" key="6">
    <source>
        <dbReference type="ARBA" id="ARBA00023277"/>
    </source>
</evidence>
<evidence type="ECO:0000256" key="5">
    <source>
        <dbReference type="ARBA" id="ARBA00022801"/>
    </source>
</evidence>
<dbReference type="EMBL" id="MCOG01000002">
    <property type="protein sequence ID" value="ORY86454.1"/>
    <property type="molecule type" value="Genomic_DNA"/>
</dbReference>
<dbReference type="GO" id="GO:0016787">
    <property type="term" value="F:hydrolase activity"/>
    <property type="evidence" value="ECO:0007669"/>
    <property type="project" value="UniProtKB-KW"/>
</dbReference>
<keyword evidence="3" id="KW-0479">Metal-binding</keyword>
<dbReference type="InterPro" id="IPR036861">
    <property type="entry name" value="Endochitinase-like_sf"/>
</dbReference>
<dbReference type="InterPro" id="IPR001002">
    <property type="entry name" value="Chitin-bd_1"/>
</dbReference>